<dbReference type="Pfam" id="PF00581">
    <property type="entry name" value="Rhodanese"/>
    <property type="match status" value="1"/>
</dbReference>
<accession>O67534</accession>
<dbReference type="InterPro" id="IPR036873">
    <property type="entry name" value="Rhodanese-like_dom_sf"/>
</dbReference>
<evidence type="ECO:0000259" key="1">
    <source>
        <dbReference type="PROSITE" id="PS50206"/>
    </source>
</evidence>
<dbReference type="PROSITE" id="PS50206">
    <property type="entry name" value="RHODANESE_3"/>
    <property type="match status" value="1"/>
</dbReference>
<dbReference type="InterPro" id="IPR050229">
    <property type="entry name" value="GlpE_sulfurtransferase"/>
</dbReference>
<dbReference type="HOGENOM" id="CLU_089574_11_1_0"/>
<evidence type="ECO:0000313" key="2">
    <source>
        <dbReference type="EMBL" id="AAC07504.1"/>
    </source>
</evidence>
<dbReference type="InterPro" id="IPR001763">
    <property type="entry name" value="Rhodanese-like_dom"/>
</dbReference>
<keyword evidence="3" id="KW-1185">Reference proteome</keyword>
<evidence type="ECO:0000313" key="3">
    <source>
        <dbReference type="Proteomes" id="UP000000798"/>
    </source>
</evidence>
<gene>
    <name evidence="2" type="ordered locus">aq_1599</name>
</gene>
<dbReference type="SUPFAM" id="SSF52821">
    <property type="entry name" value="Rhodanese/Cell cycle control phosphatase"/>
    <property type="match status" value="1"/>
</dbReference>
<dbReference type="EnsemblBacteria" id="AAC07504">
    <property type="protein sequence ID" value="AAC07504"/>
    <property type="gene ID" value="aq_1599"/>
</dbReference>
<proteinExistence type="predicted"/>
<dbReference type="PIR" id="D70438">
    <property type="entry name" value="D70438"/>
</dbReference>
<dbReference type="AlphaFoldDB" id="O67534"/>
<dbReference type="PANTHER" id="PTHR43031:SF10">
    <property type="entry name" value="RHODANESE DOMAIN-CONTAINING PROTEIN"/>
    <property type="match status" value="1"/>
</dbReference>
<dbReference type="OrthoDB" id="9800872at2"/>
<dbReference type="PANTHER" id="PTHR43031">
    <property type="entry name" value="FAD-DEPENDENT OXIDOREDUCTASE"/>
    <property type="match status" value="1"/>
</dbReference>
<protein>
    <recommendedName>
        <fullName evidence="1">Rhodanese domain-containing protein</fullName>
    </recommendedName>
</protein>
<dbReference type="EMBL" id="AE000657">
    <property type="protein sequence ID" value="AAC07504.1"/>
    <property type="molecule type" value="Genomic_DNA"/>
</dbReference>
<feature type="domain" description="Rhodanese" evidence="1">
    <location>
        <begin position="62"/>
        <end position="154"/>
    </location>
</feature>
<dbReference type="KEGG" id="aae:aq_1599"/>
<dbReference type="Gene3D" id="3.40.250.10">
    <property type="entry name" value="Rhodanese-like domain"/>
    <property type="match status" value="1"/>
</dbReference>
<name>O67534_AQUAE</name>
<reference evidence="2 3" key="1">
    <citation type="journal article" date="1998" name="Nature">
        <title>The complete genome of the hyperthermophilic bacterium Aquifex aeolicus.</title>
        <authorList>
            <person name="Deckert G."/>
            <person name="Warren P.V."/>
            <person name="Gaasterland T."/>
            <person name="Young W.G."/>
            <person name="Lenox A.L."/>
            <person name="Graham D.E."/>
            <person name="Overbeek R."/>
            <person name="Snead M.A."/>
            <person name="Keller M."/>
            <person name="Aujay M."/>
            <person name="Huber R."/>
            <person name="Feldman R.A."/>
            <person name="Short J.M."/>
            <person name="Olson G.J."/>
            <person name="Swanson R.V."/>
        </authorList>
    </citation>
    <scope>NUCLEOTIDE SEQUENCE [LARGE SCALE GENOMIC DNA]</scope>
    <source>
        <strain evidence="2 3">VF5</strain>
    </source>
</reference>
<dbReference type="InParanoid" id="O67534"/>
<dbReference type="eggNOG" id="COG0607">
    <property type="taxonomic scope" value="Bacteria"/>
</dbReference>
<dbReference type="SMART" id="SM00450">
    <property type="entry name" value="RHOD"/>
    <property type="match status" value="1"/>
</dbReference>
<dbReference type="STRING" id="224324.aq_1599"/>
<dbReference type="Proteomes" id="UP000000798">
    <property type="component" value="Chromosome"/>
</dbReference>
<dbReference type="FunCoup" id="O67534">
    <property type="interactions" value="31"/>
</dbReference>
<sequence length="158" mass="17312">MGKMKKYLAVALAVVSFGGLSFGVDEALIKKYDKMFSQMTQETLAKSPCRVTPKQVVEMIKKGEDVVLLDIRTEAEQSIVGLTYKNSLHIPMDKLFKPENLKKIPRDKKVIVICRSGARAIAATFALRSAGFDNVYALKGGIAALADYVTPKTTLGIK</sequence>
<dbReference type="CDD" id="cd00158">
    <property type="entry name" value="RHOD"/>
    <property type="match status" value="1"/>
</dbReference>
<organism evidence="2 3">
    <name type="scientific">Aquifex aeolicus (strain VF5)</name>
    <dbReference type="NCBI Taxonomy" id="224324"/>
    <lineage>
        <taxon>Bacteria</taxon>
        <taxon>Pseudomonadati</taxon>
        <taxon>Aquificota</taxon>
        <taxon>Aquificia</taxon>
        <taxon>Aquificales</taxon>
        <taxon>Aquificaceae</taxon>
        <taxon>Aquifex</taxon>
    </lineage>
</organism>